<keyword evidence="6" id="KW-0747">Spliceosome</keyword>
<dbReference type="GO" id="GO:0006397">
    <property type="term" value="P:mRNA processing"/>
    <property type="evidence" value="ECO:0007669"/>
    <property type="project" value="UniProtKB-KW"/>
</dbReference>
<dbReference type="GO" id="GO:0005737">
    <property type="term" value="C:cytoplasm"/>
    <property type="evidence" value="ECO:0007669"/>
    <property type="project" value="TreeGrafter"/>
</dbReference>
<dbReference type="PRINTS" id="PR00153">
    <property type="entry name" value="CSAPPISMRASE"/>
</dbReference>
<evidence type="ECO:0000256" key="11">
    <source>
        <dbReference type="SAM" id="MobiDB-lite"/>
    </source>
</evidence>
<evidence type="ECO:0000313" key="14">
    <source>
        <dbReference type="EMBL" id="KAA0172141.1"/>
    </source>
</evidence>
<feature type="region of interest" description="Disordered" evidence="11">
    <location>
        <begin position="327"/>
        <end position="352"/>
    </location>
</feature>
<dbReference type="EC" id="5.2.1.8" evidence="4"/>
<dbReference type="PROSITE" id="PS00170">
    <property type="entry name" value="CSA_PPIASE_1"/>
    <property type="match status" value="1"/>
</dbReference>
<dbReference type="GO" id="GO:0008380">
    <property type="term" value="P:RNA splicing"/>
    <property type="evidence" value="ECO:0007669"/>
    <property type="project" value="UniProtKB-KW"/>
</dbReference>
<keyword evidence="7" id="KW-0697">Rotamase</keyword>
<dbReference type="Proteomes" id="UP000324907">
    <property type="component" value="Unassembled WGS sequence"/>
</dbReference>
<dbReference type="InterPro" id="IPR020892">
    <property type="entry name" value="Cyclophilin-type_PPIase_CS"/>
</dbReference>
<dbReference type="PROSITE" id="PS50072">
    <property type="entry name" value="CSA_PPIASE_2"/>
    <property type="match status" value="1"/>
</dbReference>
<comment type="catalytic activity">
    <reaction evidence="1">
        <text>[protein]-peptidylproline (omega=180) = [protein]-peptidylproline (omega=0)</text>
        <dbReference type="Rhea" id="RHEA:16237"/>
        <dbReference type="Rhea" id="RHEA-COMP:10747"/>
        <dbReference type="Rhea" id="RHEA-COMP:10748"/>
        <dbReference type="ChEBI" id="CHEBI:83833"/>
        <dbReference type="ChEBI" id="CHEBI:83834"/>
        <dbReference type="EC" id="5.2.1.8"/>
    </reaction>
</comment>
<dbReference type="PANTHER" id="PTHR11071:SF561">
    <property type="entry name" value="PEPTIDYL-PROLYL CIS-TRANS ISOMERASE D-RELATED"/>
    <property type="match status" value="1"/>
</dbReference>
<dbReference type="SUPFAM" id="SSF50891">
    <property type="entry name" value="Cyclophilin-like"/>
    <property type="match status" value="1"/>
</dbReference>
<dbReference type="GO" id="GO:0016018">
    <property type="term" value="F:cyclosporin A binding"/>
    <property type="evidence" value="ECO:0007669"/>
    <property type="project" value="TreeGrafter"/>
</dbReference>
<dbReference type="InterPro" id="IPR013260">
    <property type="entry name" value="mRNA_splic_SYF2"/>
</dbReference>
<gene>
    <name evidence="14" type="ORF">FNF28_00144</name>
    <name evidence="13" type="ORF">FNF31_04218</name>
</gene>
<evidence type="ECO:0000256" key="6">
    <source>
        <dbReference type="ARBA" id="ARBA00022728"/>
    </source>
</evidence>
<comment type="caution">
    <text evidence="13">The sequence shown here is derived from an EMBL/GenBank/DDBJ whole genome shotgun (WGS) entry which is preliminary data.</text>
</comment>
<dbReference type="InterPro" id="IPR029000">
    <property type="entry name" value="Cyclophilin-like_dom_sf"/>
</dbReference>
<keyword evidence="9" id="KW-0413">Isomerase</keyword>
<evidence type="ECO:0000256" key="2">
    <source>
        <dbReference type="ARBA" id="ARBA00004123"/>
    </source>
</evidence>
<evidence type="ECO:0000259" key="12">
    <source>
        <dbReference type="PROSITE" id="PS50072"/>
    </source>
</evidence>
<proteinExistence type="inferred from homology"/>
<evidence type="ECO:0000313" key="13">
    <source>
        <dbReference type="EMBL" id="KAA0160509.1"/>
    </source>
</evidence>
<keyword evidence="10" id="KW-0539">Nucleus</keyword>
<evidence type="ECO:0000256" key="9">
    <source>
        <dbReference type="ARBA" id="ARBA00023235"/>
    </source>
</evidence>
<evidence type="ECO:0000256" key="1">
    <source>
        <dbReference type="ARBA" id="ARBA00000971"/>
    </source>
</evidence>
<name>A0A5A8D6E9_CAFRO</name>
<organism evidence="13 16">
    <name type="scientific">Cafeteria roenbergensis</name>
    <name type="common">Marine flagellate</name>
    <dbReference type="NCBI Taxonomy" id="33653"/>
    <lineage>
        <taxon>Eukaryota</taxon>
        <taxon>Sar</taxon>
        <taxon>Stramenopiles</taxon>
        <taxon>Bigyra</taxon>
        <taxon>Opalozoa</taxon>
        <taxon>Bicosoecida</taxon>
        <taxon>Cafeteriaceae</taxon>
        <taxon>Cafeteria</taxon>
    </lineage>
</organism>
<sequence>MPRPVVYMDLSIGSSAAGRVLFELFSDTVPRTAENFRQLCTGEGGVGKSSGKRLHFLGCAFHRVIPGFMMQGGDFTAGDGTGGESVYGRTFRDEDLSAQHSTAGLLSMANAGPHTNGSQFFVLFRPAPHLDGKHVVFGRVVSGMDVVRAVERVPTGSGDRPKSAVVVSSCGELSPDEAAALTASAPSTSTRSAVLEASGAEGTGAAAAARRRGEPEWMVEARLMGVPVNFGRSQRSGAPAPRRAGKARGSPARGRGAEAWSEVAGRVAGLGDPQRQSEGSDGDGATFTNQLAAEARGTEESLGDFIRQQLQQKEQAKAEKLRAAMAAAAGDASGGPADAGAQPTAETASPAGSASAASKAAADAAAAAAAPAPAPSAKVSAAQARLAALRDRAKAGRRETSKEAYFEARRGAGLDTERMRAGKRRRDEAAGGEERDVADAVLDLDASTAREAAYKEEIKAKRAREHFGWAQHNGRMEREYARDVAALPAGSAAALAAAASGEASAGRVAEAVVPHLASDSRHGAADFADPARVEALAGRIEGKISSGVGRTRKVRQDEAPTYINDRNRRMNLMLERHYGKFAAETKESFERGTAL</sequence>
<dbReference type="AlphaFoldDB" id="A0A5A8D6E9"/>
<reference evidence="15 16" key="1">
    <citation type="submission" date="2019-07" db="EMBL/GenBank/DDBJ databases">
        <title>Genomes of Cafeteria roenbergensis.</title>
        <authorList>
            <person name="Fischer M.G."/>
            <person name="Hackl T."/>
            <person name="Roman M."/>
        </authorList>
    </citation>
    <scope>NUCLEOTIDE SEQUENCE [LARGE SCALE GENOMIC DNA]</scope>
    <source>
        <strain evidence="13 16">Cflag</strain>
        <strain evidence="14 15">RCC970-E3</strain>
    </source>
</reference>
<evidence type="ECO:0000313" key="16">
    <source>
        <dbReference type="Proteomes" id="UP000325113"/>
    </source>
</evidence>
<comment type="similarity">
    <text evidence="3">Belongs to the SYF2 family.</text>
</comment>
<dbReference type="EMBL" id="VLTM01000043">
    <property type="protein sequence ID" value="KAA0160509.1"/>
    <property type="molecule type" value="Genomic_DNA"/>
</dbReference>
<evidence type="ECO:0000313" key="15">
    <source>
        <dbReference type="Proteomes" id="UP000324907"/>
    </source>
</evidence>
<dbReference type="GO" id="GO:0003755">
    <property type="term" value="F:peptidyl-prolyl cis-trans isomerase activity"/>
    <property type="evidence" value="ECO:0007669"/>
    <property type="project" value="UniProtKB-KW"/>
</dbReference>
<feature type="compositionally biased region" description="Low complexity" evidence="11">
    <location>
        <begin position="327"/>
        <end position="341"/>
    </location>
</feature>
<dbReference type="Gene3D" id="2.40.100.10">
    <property type="entry name" value="Cyclophilin-like"/>
    <property type="match status" value="1"/>
</dbReference>
<evidence type="ECO:0000256" key="5">
    <source>
        <dbReference type="ARBA" id="ARBA00022664"/>
    </source>
</evidence>
<dbReference type="FunFam" id="2.40.100.10:FF:000022">
    <property type="entry name" value="Peptidyl-prolyl cis-trans isomerase CYP95"/>
    <property type="match status" value="1"/>
</dbReference>
<comment type="subcellular location">
    <subcellularLocation>
        <location evidence="2">Nucleus</location>
    </subcellularLocation>
</comment>
<keyword evidence="8" id="KW-0508">mRNA splicing</keyword>
<evidence type="ECO:0000256" key="10">
    <source>
        <dbReference type="ARBA" id="ARBA00023242"/>
    </source>
</evidence>
<keyword evidence="5" id="KW-0507">mRNA processing</keyword>
<evidence type="ECO:0000256" key="7">
    <source>
        <dbReference type="ARBA" id="ARBA00023110"/>
    </source>
</evidence>
<evidence type="ECO:0000256" key="3">
    <source>
        <dbReference type="ARBA" id="ARBA00010028"/>
    </source>
</evidence>
<dbReference type="InterPro" id="IPR002130">
    <property type="entry name" value="Cyclophilin-type_PPIase_dom"/>
</dbReference>
<evidence type="ECO:0000256" key="8">
    <source>
        <dbReference type="ARBA" id="ARBA00023187"/>
    </source>
</evidence>
<evidence type="ECO:0000256" key="4">
    <source>
        <dbReference type="ARBA" id="ARBA00013194"/>
    </source>
</evidence>
<dbReference type="Pfam" id="PF00160">
    <property type="entry name" value="Pro_isomerase"/>
    <property type="match status" value="1"/>
</dbReference>
<dbReference type="PANTHER" id="PTHR11071">
    <property type="entry name" value="PEPTIDYL-PROLYL CIS-TRANS ISOMERASE"/>
    <property type="match status" value="1"/>
</dbReference>
<dbReference type="EMBL" id="VLTL01000002">
    <property type="protein sequence ID" value="KAA0172141.1"/>
    <property type="molecule type" value="Genomic_DNA"/>
</dbReference>
<accession>A0A5A8D6E9</accession>
<feature type="region of interest" description="Disordered" evidence="11">
    <location>
        <begin position="230"/>
        <end position="259"/>
    </location>
</feature>
<feature type="compositionally biased region" description="Low complexity" evidence="11">
    <location>
        <begin position="232"/>
        <end position="259"/>
    </location>
</feature>
<dbReference type="Proteomes" id="UP000325113">
    <property type="component" value="Unassembled WGS sequence"/>
</dbReference>
<dbReference type="CDD" id="cd01926">
    <property type="entry name" value="cyclophilin_ABH_like"/>
    <property type="match status" value="1"/>
</dbReference>
<dbReference type="Pfam" id="PF08231">
    <property type="entry name" value="SYF2"/>
    <property type="match status" value="1"/>
</dbReference>
<protein>
    <recommendedName>
        <fullName evidence="4">peptidylprolyl isomerase</fullName>
        <ecNumber evidence="4">5.2.1.8</ecNumber>
    </recommendedName>
</protein>
<dbReference type="GO" id="GO:0006457">
    <property type="term" value="P:protein folding"/>
    <property type="evidence" value="ECO:0007669"/>
    <property type="project" value="InterPro"/>
</dbReference>
<dbReference type="GO" id="GO:0005681">
    <property type="term" value="C:spliceosomal complex"/>
    <property type="evidence" value="ECO:0007669"/>
    <property type="project" value="UniProtKB-KW"/>
</dbReference>
<feature type="domain" description="PPIase cyclophilin-type" evidence="12">
    <location>
        <begin position="7"/>
        <end position="172"/>
    </location>
</feature>